<evidence type="ECO:0000313" key="1">
    <source>
        <dbReference type="EMBL" id="ASI13836.1"/>
    </source>
</evidence>
<keyword evidence="2" id="KW-1185">Reference proteome</keyword>
<accession>A0A218NMZ9</accession>
<organism evidence="1 2">
    <name type="scientific">Candidatus Mancarchaeum acidiphilum</name>
    <dbReference type="NCBI Taxonomy" id="1920749"/>
    <lineage>
        <taxon>Archaea</taxon>
        <taxon>Candidatus Micrarchaeota</taxon>
        <taxon>Candidatus Mancarchaeum</taxon>
    </lineage>
</organism>
<dbReference type="EMBL" id="CP019964">
    <property type="protein sequence ID" value="ASI13836.1"/>
    <property type="molecule type" value="Genomic_DNA"/>
</dbReference>
<name>A0A218NMZ9_9ARCH</name>
<dbReference type="KEGG" id="marh:Mia14_0523"/>
<proteinExistence type="predicted"/>
<dbReference type="Proteomes" id="UP000197679">
    <property type="component" value="Chromosome"/>
</dbReference>
<gene>
    <name evidence="1" type="ORF">Mia14_0523</name>
</gene>
<evidence type="ECO:0000313" key="2">
    <source>
        <dbReference type="Proteomes" id="UP000197679"/>
    </source>
</evidence>
<dbReference type="AlphaFoldDB" id="A0A218NMZ9"/>
<protein>
    <submittedName>
        <fullName evidence="1">Uncharacterized protein</fullName>
    </submittedName>
</protein>
<reference evidence="1 2" key="1">
    <citation type="journal article" date="2017" name="Nat. Commun.">
        <title>'ARMAN' archaea depend on association with euryarchaeal host in culture and in situ.</title>
        <authorList>
            <person name="Golyshina O."/>
            <person name="Toshchakov S."/>
            <person name="Makarova K."/>
            <person name="Gavrilov S."/>
            <person name="Korzhenkov A."/>
            <person name="La Cono V."/>
            <person name="Arcadi E."/>
            <person name="Nechitaylo T."/>
            <person name="Ferrer M."/>
            <person name="Kublanov I."/>
            <person name="Wolf Y."/>
            <person name="Yakimov M."/>
            <person name="Golyshin P."/>
            <person name="Slesarev A."/>
            <person name="Kozyavkin S."/>
        </authorList>
    </citation>
    <scope>NUCLEOTIDE SEQUENCE [LARGE SCALE GENOMIC DNA]</scope>
    <source>
        <strain evidence="1 2">Mia14</strain>
    </source>
</reference>
<sequence length="194" mass="22738">MVILSTKRKEIDKNKDAAKMDTSTFDMEMERSRQLLAECSKFDRAIDDPRLVKLDERFQMYYIDYNSDFDPNMLFVESDNPTDIYTAKANTIIKGINILLKSYSEIDKRDRKKAKEISDQLMEYFNRYPAETELVLLGHKRLKVRGVESTAFLIHINKNAKADNMIKLDINKDYQKVFNEVLQLNADGNFDREA</sequence>